<organism evidence="2 3">
    <name type="scientific">Byssothecium circinans</name>
    <dbReference type="NCBI Taxonomy" id="147558"/>
    <lineage>
        <taxon>Eukaryota</taxon>
        <taxon>Fungi</taxon>
        <taxon>Dikarya</taxon>
        <taxon>Ascomycota</taxon>
        <taxon>Pezizomycotina</taxon>
        <taxon>Dothideomycetes</taxon>
        <taxon>Pleosporomycetidae</taxon>
        <taxon>Pleosporales</taxon>
        <taxon>Massarineae</taxon>
        <taxon>Massarinaceae</taxon>
        <taxon>Byssothecium</taxon>
    </lineage>
</organism>
<proteinExistence type="predicted"/>
<keyword evidence="3" id="KW-1185">Reference proteome</keyword>
<evidence type="ECO:0000256" key="1">
    <source>
        <dbReference type="SAM" id="MobiDB-lite"/>
    </source>
</evidence>
<gene>
    <name evidence="2" type="ORF">CC80DRAFT_550055</name>
</gene>
<dbReference type="Proteomes" id="UP000800035">
    <property type="component" value="Unassembled WGS sequence"/>
</dbReference>
<accession>A0A6A5TPP8</accession>
<protein>
    <submittedName>
        <fullName evidence="2">Uncharacterized protein</fullName>
    </submittedName>
</protein>
<dbReference type="EMBL" id="ML976997">
    <property type="protein sequence ID" value="KAF1954883.1"/>
    <property type="molecule type" value="Genomic_DNA"/>
</dbReference>
<evidence type="ECO:0000313" key="3">
    <source>
        <dbReference type="Proteomes" id="UP000800035"/>
    </source>
</evidence>
<feature type="region of interest" description="Disordered" evidence="1">
    <location>
        <begin position="137"/>
        <end position="163"/>
    </location>
</feature>
<dbReference type="AlphaFoldDB" id="A0A6A5TPP8"/>
<name>A0A6A5TPP8_9PLEO</name>
<evidence type="ECO:0000313" key="2">
    <source>
        <dbReference type="EMBL" id="KAF1954883.1"/>
    </source>
</evidence>
<reference evidence="2" key="1">
    <citation type="journal article" date="2020" name="Stud. Mycol.">
        <title>101 Dothideomycetes genomes: a test case for predicting lifestyles and emergence of pathogens.</title>
        <authorList>
            <person name="Haridas S."/>
            <person name="Albert R."/>
            <person name="Binder M."/>
            <person name="Bloem J."/>
            <person name="Labutti K."/>
            <person name="Salamov A."/>
            <person name="Andreopoulos B."/>
            <person name="Baker S."/>
            <person name="Barry K."/>
            <person name="Bills G."/>
            <person name="Bluhm B."/>
            <person name="Cannon C."/>
            <person name="Castanera R."/>
            <person name="Culley D."/>
            <person name="Daum C."/>
            <person name="Ezra D."/>
            <person name="Gonzalez J."/>
            <person name="Henrissat B."/>
            <person name="Kuo A."/>
            <person name="Liang C."/>
            <person name="Lipzen A."/>
            <person name="Lutzoni F."/>
            <person name="Magnuson J."/>
            <person name="Mondo S."/>
            <person name="Nolan M."/>
            <person name="Ohm R."/>
            <person name="Pangilinan J."/>
            <person name="Park H.-J."/>
            <person name="Ramirez L."/>
            <person name="Alfaro M."/>
            <person name="Sun H."/>
            <person name="Tritt A."/>
            <person name="Yoshinaga Y."/>
            <person name="Zwiers L.-H."/>
            <person name="Turgeon B."/>
            <person name="Goodwin S."/>
            <person name="Spatafora J."/>
            <person name="Crous P."/>
            <person name="Grigoriev I."/>
        </authorList>
    </citation>
    <scope>NUCLEOTIDE SEQUENCE</scope>
    <source>
        <strain evidence="2">CBS 675.92</strain>
    </source>
</reference>
<sequence>MKYENATELETLERIEKEILGLAPIVHRQSSGSYQIVYLRPKIYIDEQEGDDRWKGLCKVAMLLAVGPKSCELLQTSERGDNAVTSVAAESLLNVLQAKGSGLFPKFEEVEEKLMEATMLMQKVKADKVALEVENKAKSELEEKKRKEEEASVKKSDGKPDGK</sequence>